<protein>
    <submittedName>
        <fullName evidence="2">Uncharacterized protein</fullName>
    </submittedName>
</protein>
<evidence type="ECO:0000256" key="1">
    <source>
        <dbReference type="SAM" id="MobiDB-lite"/>
    </source>
</evidence>
<accession>A0A2K3QGK3</accession>
<name>A0A2K3QGK3_9HYPO</name>
<feature type="compositionally biased region" description="Acidic residues" evidence="1">
    <location>
        <begin position="264"/>
        <end position="274"/>
    </location>
</feature>
<gene>
    <name evidence="2" type="ORF">TCAP_03410</name>
</gene>
<sequence length="420" mass="46956">MDAVISVADFLEPQSGPGADELDHRIASNISPTDDKRYETLGEIERWQAFNQDNIALDEPVKRRLAIVFEPPWKPWLPDLSRIILNERQLDVFFYQTLMTRINLALHATTSILQEPEITIMPCLVLTLQTPSGQPTSRPDWVVIEGSYTPRDTTFLNLTELEGRIIAIGDTKIIRHKDRDTEDPEVVPGTRSCRRRALAQLQHYCTMLWSRFGFILTNHELVVTQFLREEDASPRSPGQRGLRSFANMAQLASGILPSSSLDSDAQEPDDEPDNEPSLPTLTPQRKRTHQERSSSTSPLVQIPKKSRPVPIPASSLPSSPVLPGTDHVPNISLPLRTSSQEHTSSQERESDSFKGSARDIEIGRVLVRSFEIPNTLDSSRAASSQAASTMHPAKALFSLIMLARSVGVEGRRITTEELEF</sequence>
<feature type="region of interest" description="Disordered" evidence="1">
    <location>
        <begin position="257"/>
        <end position="356"/>
    </location>
</feature>
<dbReference type="AlphaFoldDB" id="A0A2K3QGK3"/>
<reference evidence="2 3" key="1">
    <citation type="submission" date="2017-08" db="EMBL/GenBank/DDBJ databases">
        <title>Harnessing the power of phylogenomics to disentangle the directionality and signatures of interkingdom host jumping in the parasitic fungal genus Tolypocladium.</title>
        <authorList>
            <person name="Quandt C.A."/>
            <person name="Patterson W."/>
            <person name="Spatafora J.W."/>
        </authorList>
    </citation>
    <scope>NUCLEOTIDE SEQUENCE [LARGE SCALE GENOMIC DNA]</scope>
    <source>
        <strain evidence="2 3">CBS 113982</strain>
    </source>
</reference>
<feature type="compositionally biased region" description="Basic and acidic residues" evidence="1">
    <location>
        <begin position="344"/>
        <end position="356"/>
    </location>
</feature>
<dbReference type="Proteomes" id="UP000236621">
    <property type="component" value="Unassembled WGS sequence"/>
</dbReference>
<feature type="compositionally biased region" description="Low complexity" evidence="1">
    <location>
        <begin position="312"/>
        <end position="323"/>
    </location>
</feature>
<comment type="caution">
    <text evidence="2">The sequence shown here is derived from an EMBL/GenBank/DDBJ whole genome shotgun (WGS) entry which is preliminary data.</text>
</comment>
<evidence type="ECO:0000313" key="3">
    <source>
        <dbReference type="Proteomes" id="UP000236621"/>
    </source>
</evidence>
<keyword evidence="3" id="KW-1185">Reference proteome</keyword>
<evidence type="ECO:0000313" key="2">
    <source>
        <dbReference type="EMBL" id="PNY26659.1"/>
    </source>
</evidence>
<organism evidence="2 3">
    <name type="scientific">Tolypocladium capitatum</name>
    <dbReference type="NCBI Taxonomy" id="45235"/>
    <lineage>
        <taxon>Eukaryota</taxon>
        <taxon>Fungi</taxon>
        <taxon>Dikarya</taxon>
        <taxon>Ascomycota</taxon>
        <taxon>Pezizomycotina</taxon>
        <taxon>Sordariomycetes</taxon>
        <taxon>Hypocreomycetidae</taxon>
        <taxon>Hypocreales</taxon>
        <taxon>Ophiocordycipitaceae</taxon>
        <taxon>Tolypocladium</taxon>
    </lineage>
</organism>
<dbReference type="OrthoDB" id="4367324at2759"/>
<proteinExistence type="predicted"/>
<dbReference type="EMBL" id="NRSZ01000518">
    <property type="protein sequence ID" value="PNY26659.1"/>
    <property type="molecule type" value="Genomic_DNA"/>
</dbReference>